<comment type="caution">
    <text evidence="3">The sequence shown here is derived from an EMBL/GenBank/DDBJ whole genome shotgun (WGS) entry which is preliminary data.</text>
</comment>
<dbReference type="RefSeq" id="WP_256308827.1">
    <property type="nucleotide sequence ID" value="NZ_JANHAW010000003.1"/>
</dbReference>
<feature type="domain" description="Inner membrane protein YgaP-like transmembrane" evidence="2">
    <location>
        <begin position="1"/>
        <end position="71"/>
    </location>
</feature>
<gene>
    <name evidence="3" type="ORF">ACFSAS_11305</name>
</gene>
<dbReference type="AlphaFoldDB" id="A0ABD6DWF2"/>
<reference evidence="3 4" key="1">
    <citation type="journal article" date="2019" name="Int. J. Syst. Evol. Microbiol.">
        <title>The Global Catalogue of Microorganisms (GCM) 10K type strain sequencing project: providing services to taxonomists for standard genome sequencing and annotation.</title>
        <authorList>
            <consortium name="The Broad Institute Genomics Platform"/>
            <consortium name="The Broad Institute Genome Sequencing Center for Infectious Disease"/>
            <person name="Wu L."/>
            <person name="Ma J."/>
        </authorList>
    </citation>
    <scope>NUCLEOTIDE SEQUENCE [LARGE SCALE GENOMIC DNA]</scope>
    <source>
        <strain evidence="3 4">CGMCC 1.10387</strain>
    </source>
</reference>
<name>A0ABD6DWF2_9EURY</name>
<keyword evidence="1" id="KW-0812">Transmembrane</keyword>
<evidence type="ECO:0000256" key="1">
    <source>
        <dbReference type="SAM" id="Phobius"/>
    </source>
</evidence>
<dbReference type="EMBL" id="JBHUDP010000003">
    <property type="protein sequence ID" value="MFD1686200.1"/>
    <property type="molecule type" value="Genomic_DNA"/>
</dbReference>
<evidence type="ECO:0000313" key="4">
    <source>
        <dbReference type="Proteomes" id="UP001597092"/>
    </source>
</evidence>
<dbReference type="Pfam" id="PF11127">
    <property type="entry name" value="YgaP-like_TM"/>
    <property type="match status" value="1"/>
</dbReference>
<accession>A0ABD6DWF2</accession>
<proteinExistence type="predicted"/>
<evidence type="ECO:0000259" key="2">
    <source>
        <dbReference type="Pfam" id="PF11127"/>
    </source>
</evidence>
<keyword evidence="1" id="KW-1133">Transmembrane helix</keyword>
<feature type="transmembrane region" description="Helical" evidence="1">
    <location>
        <begin position="37"/>
        <end position="64"/>
    </location>
</feature>
<protein>
    <submittedName>
        <fullName evidence="3">DUF2892 domain-containing protein</fullName>
    </submittedName>
</protein>
<feature type="transmembrane region" description="Helical" evidence="1">
    <location>
        <begin position="12"/>
        <end position="31"/>
    </location>
</feature>
<keyword evidence="1" id="KW-0472">Membrane</keyword>
<sequence>MEQNVGRTDGIARVAIGAIAGVISLAILGNAVSGPAILSPILGIVSIMMLATGATGRCGVYSLIGVNTCKAR</sequence>
<dbReference type="InterPro" id="IPR021309">
    <property type="entry name" value="YgaP-like_TM"/>
</dbReference>
<evidence type="ECO:0000313" key="3">
    <source>
        <dbReference type="EMBL" id="MFD1686200.1"/>
    </source>
</evidence>
<dbReference type="Proteomes" id="UP001597092">
    <property type="component" value="Unassembled WGS sequence"/>
</dbReference>
<organism evidence="3 4">
    <name type="scientific">Halobellus litoreus</name>
    <dbReference type="NCBI Taxonomy" id="755310"/>
    <lineage>
        <taxon>Archaea</taxon>
        <taxon>Methanobacteriati</taxon>
        <taxon>Methanobacteriota</taxon>
        <taxon>Stenosarchaea group</taxon>
        <taxon>Halobacteria</taxon>
        <taxon>Halobacteriales</taxon>
        <taxon>Haloferacaceae</taxon>
        <taxon>Halobellus</taxon>
    </lineage>
</organism>
<keyword evidence="4" id="KW-1185">Reference proteome</keyword>